<sequence>MKNEESASGISPELTELDALLEEVIGRIEVANEVVQKIVPAKLDRMNPIWVEKAERDQGVASPLLRRKKETLDACSNIHGGTSEEKEATLDEFVKSVDIGNLKDVKTELCHDLEEDDKVSGSYRDLESFLIELAKMYVHIDQVLKKESFFMHYGSEPYHFRVAIGADGAPFGKDDEATAWLLSFLNVGEMIASEAENYLIAGANCSESHIAMIRYAKMLTQDIAHIESQIYVLPDDQRVKFTIELLPSDMKWASTFSGELPNSAYYFPPFGSVNADNKNTVNWSLGEDDNRTWRPGKYQKRLEMATKVQEKKKKN</sequence>
<accession>A0A6P8IFQ2</accession>
<protein>
    <submittedName>
        <fullName evidence="2">Uncharacterized protein LOC116300771</fullName>
    </submittedName>
</protein>
<reference evidence="2" key="1">
    <citation type="submission" date="2025-08" db="UniProtKB">
        <authorList>
            <consortium name="RefSeq"/>
        </authorList>
    </citation>
    <scope>IDENTIFICATION</scope>
    <source>
        <tissue evidence="2">Tentacle</tissue>
    </source>
</reference>
<keyword evidence="1" id="KW-1185">Reference proteome</keyword>
<gene>
    <name evidence="2" type="primary">LOC116300771</name>
</gene>
<dbReference type="KEGG" id="aten:116300771"/>
<dbReference type="GeneID" id="116300771"/>
<evidence type="ECO:0000313" key="1">
    <source>
        <dbReference type="Proteomes" id="UP000515163"/>
    </source>
</evidence>
<dbReference type="Proteomes" id="UP000515163">
    <property type="component" value="Unplaced"/>
</dbReference>
<dbReference type="RefSeq" id="XP_031565569.1">
    <property type="nucleotide sequence ID" value="XM_031709709.1"/>
</dbReference>
<dbReference type="OrthoDB" id="5986554at2759"/>
<dbReference type="InParanoid" id="A0A6P8IFQ2"/>
<evidence type="ECO:0000313" key="2">
    <source>
        <dbReference type="RefSeq" id="XP_031565569.1"/>
    </source>
</evidence>
<name>A0A6P8IFQ2_ACTTE</name>
<dbReference type="AlphaFoldDB" id="A0A6P8IFQ2"/>
<proteinExistence type="predicted"/>
<organism evidence="1 2">
    <name type="scientific">Actinia tenebrosa</name>
    <name type="common">Australian red waratah sea anemone</name>
    <dbReference type="NCBI Taxonomy" id="6105"/>
    <lineage>
        <taxon>Eukaryota</taxon>
        <taxon>Metazoa</taxon>
        <taxon>Cnidaria</taxon>
        <taxon>Anthozoa</taxon>
        <taxon>Hexacorallia</taxon>
        <taxon>Actiniaria</taxon>
        <taxon>Actiniidae</taxon>
        <taxon>Actinia</taxon>
    </lineage>
</organism>